<feature type="region of interest" description="Disordered" evidence="1">
    <location>
        <begin position="345"/>
        <end position="384"/>
    </location>
</feature>
<dbReference type="PANTHER" id="PTHR34351:SF1">
    <property type="entry name" value="SLR1927 PROTEIN"/>
    <property type="match status" value="1"/>
</dbReference>
<evidence type="ECO:0000313" key="5">
    <source>
        <dbReference type="Proteomes" id="UP000478417"/>
    </source>
</evidence>
<organism evidence="4 5">
    <name type="scientific">Oceanipulchritudo coccoides</name>
    <dbReference type="NCBI Taxonomy" id="2706888"/>
    <lineage>
        <taxon>Bacteria</taxon>
        <taxon>Pseudomonadati</taxon>
        <taxon>Verrucomicrobiota</taxon>
        <taxon>Opitutia</taxon>
        <taxon>Puniceicoccales</taxon>
        <taxon>Oceanipulchritudinaceae</taxon>
        <taxon>Oceanipulchritudo</taxon>
    </lineage>
</organism>
<evidence type="ECO:0000313" key="4">
    <source>
        <dbReference type="EMBL" id="NDV61199.1"/>
    </source>
</evidence>
<evidence type="ECO:0000256" key="1">
    <source>
        <dbReference type="SAM" id="MobiDB-lite"/>
    </source>
</evidence>
<dbReference type="InterPro" id="IPR002881">
    <property type="entry name" value="DUF58"/>
</dbReference>
<name>A0A6B2LYT6_9BACT</name>
<gene>
    <name evidence="4" type="ORF">G0Q06_01905</name>
</gene>
<sequence>MPLISQSGRDTTAPKVDWADPGYFAGSSVVGNTVRVLVQLISPPRGHRTVPTKTGTMLIVITIGVGTAAFNTGQNILYLGLSMMLSTLLVSGLLSWINFKGCRWRVEAGRHYRVDEESPVYLEIENTKRWLPSYDLMFTLSAVLSQVKQELFLNSRLDSHEKTRLLWEFVPRQRGEETIRLEGLLSRYPFGFLKKTIRDSYERKVTVWPARIPYQFSASKAGRRWLYGHHRQKGEGVELIHVRGYRSGDPLRRIHWKASAKLGSLQVRETEQEHHQAFALFVDPSPHLWTDPAQFETMCSFAASLAEDLFQHDQLRSVQVAGSRQKIGSIDDLYLFLDTLSTLQRESHNPGDEPAAAPPDAVTFTPGPDKTVNANMEGQHVGQA</sequence>
<protein>
    <submittedName>
        <fullName evidence="4">DUF58 domain-containing protein</fullName>
    </submittedName>
</protein>
<comment type="caution">
    <text evidence="4">The sequence shown here is derived from an EMBL/GenBank/DDBJ whole genome shotgun (WGS) entry which is preliminary data.</text>
</comment>
<evidence type="ECO:0000256" key="2">
    <source>
        <dbReference type="SAM" id="Phobius"/>
    </source>
</evidence>
<feature type="compositionally biased region" description="Low complexity" evidence="1">
    <location>
        <begin position="352"/>
        <end position="361"/>
    </location>
</feature>
<feature type="transmembrane region" description="Helical" evidence="2">
    <location>
        <begin position="54"/>
        <end position="70"/>
    </location>
</feature>
<dbReference type="EMBL" id="JAAGNX010000001">
    <property type="protein sequence ID" value="NDV61199.1"/>
    <property type="molecule type" value="Genomic_DNA"/>
</dbReference>
<dbReference type="Proteomes" id="UP000478417">
    <property type="component" value="Unassembled WGS sequence"/>
</dbReference>
<reference evidence="4 5" key="1">
    <citation type="submission" date="2020-02" db="EMBL/GenBank/DDBJ databases">
        <title>Albibacoteraceae fam. nov., the first described family within the subdivision 4 Verrucomicrobia.</title>
        <authorList>
            <person name="Xi F."/>
        </authorList>
    </citation>
    <scope>NUCLEOTIDE SEQUENCE [LARGE SCALE GENOMIC DNA]</scope>
    <source>
        <strain evidence="4 5">CK1056</strain>
    </source>
</reference>
<accession>A0A6B2LYT6</accession>
<keyword evidence="2" id="KW-1133">Transmembrane helix</keyword>
<evidence type="ECO:0000259" key="3">
    <source>
        <dbReference type="Pfam" id="PF01882"/>
    </source>
</evidence>
<proteinExistence type="predicted"/>
<dbReference type="RefSeq" id="WP_163961920.1">
    <property type="nucleotide sequence ID" value="NZ_JAAGNX010000001.1"/>
</dbReference>
<feature type="domain" description="DUF58" evidence="3">
    <location>
        <begin position="242"/>
        <end position="304"/>
    </location>
</feature>
<dbReference type="PANTHER" id="PTHR34351">
    <property type="entry name" value="SLR1927 PROTEIN-RELATED"/>
    <property type="match status" value="1"/>
</dbReference>
<dbReference type="AlphaFoldDB" id="A0A6B2LYT6"/>
<keyword evidence="5" id="KW-1185">Reference proteome</keyword>
<feature type="transmembrane region" description="Helical" evidence="2">
    <location>
        <begin position="76"/>
        <end position="97"/>
    </location>
</feature>
<dbReference type="Pfam" id="PF01882">
    <property type="entry name" value="DUF58"/>
    <property type="match status" value="1"/>
</dbReference>
<keyword evidence="2" id="KW-0472">Membrane</keyword>
<keyword evidence="2" id="KW-0812">Transmembrane</keyword>